<proteinExistence type="predicted"/>
<protein>
    <submittedName>
        <fullName evidence="2">Uncharacterized protein</fullName>
    </submittedName>
</protein>
<evidence type="ECO:0000313" key="2">
    <source>
        <dbReference type="EMBL" id="OOQ88318.1"/>
    </source>
</evidence>
<reference evidence="3" key="1">
    <citation type="submission" date="2015-09" db="EMBL/GenBank/DDBJ databases">
        <authorList>
            <person name="Fill T.P."/>
            <person name="Baretta J.F."/>
            <person name="de Almeida L.G."/>
            <person name="Rocha M."/>
            <person name="de Souza D.H."/>
            <person name="Malavazi I."/>
            <person name="Cerdeira L.T."/>
            <person name="Hong H."/>
            <person name="Samborskyy M."/>
            <person name="de Vasconcelos A.T."/>
            <person name="Leadlay P."/>
            <person name="Rodrigues-Filho E."/>
        </authorList>
    </citation>
    <scope>NUCLEOTIDE SEQUENCE [LARGE SCALE GENOMIC DNA]</scope>
    <source>
        <strain evidence="3">LaBioMMi 136</strain>
    </source>
</reference>
<evidence type="ECO:0000313" key="3">
    <source>
        <dbReference type="Proteomes" id="UP000190744"/>
    </source>
</evidence>
<gene>
    <name evidence="2" type="ORF">PEBR_13439</name>
</gene>
<accession>A0A1S9RTI2</accession>
<keyword evidence="1" id="KW-0472">Membrane</keyword>
<name>A0A1S9RTI2_PENBI</name>
<feature type="transmembrane region" description="Helical" evidence="1">
    <location>
        <begin position="112"/>
        <end position="136"/>
    </location>
</feature>
<comment type="caution">
    <text evidence="2">The sequence shown here is derived from an EMBL/GenBank/DDBJ whole genome shotgun (WGS) entry which is preliminary data.</text>
</comment>
<feature type="transmembrane region" description="Helical" evidence="1">
    <location>
        <begin position="12"/>
        <end position="32"/>
    </location>
</feature>
<keyword evidence="1" id="KW-1133">Transmembrane helix</keyword>
<sequence length="160" mass="17839">MRFTIQATSRSKLRLDIAMCSLVALTFILIIARVANKGTPSSRVNTWGIAVCLKSALSLSYQMVTGHVDRFKRWGNTKANKILTIIDTVFWFALFIISILGVSSSHSTSSRALGVIIILLALVLCTIDCIQSYICIRIRKHFKQYGVLPEERAMKNSDSV</sequence>
<feature type="transmembrane region" description="Helical" evidence="1">
    <location>
        <begin position="44"/>
        <end position="61"/>
    </location>
</feature>
<feature type="transmembrane region" description="Helical" evidence="1">
    <location>
        <begin position="82"/>
        <end position="100"/>
    </location>
</feature>
<dbReference type="AlphaFoldDB" id="A0A1S9RTI2"/>
<dbReference type="Proteomes" id="UP000190744">
    <property type="component" value="Unassembled WGS sequence"/>
</dbReference>
<keyword evidence="1" id="KW-0812">Transmembrane</keyword>
<organism evidence="2 3">
    <name type="scientific">Penicillium brasilianum</name>
    <dbReference type="NCBI Taxonomy" id="104259"/>
    <lineage>
        <taxon>Eukaryota</taxon>
        <taxon>Fungi</taxon>
        <taxon>Dikarya</taxon>
        <taxon>Ascomycota</taxon>
        <taxon>Pezizomycotina</taxon>
        <taxon>Eurotiomycetes</taxon>
        <taxon>Eurotiomycetidae</taxon>
        <taxon>Eurotiales</taxon>
        <taxon>Aspergillaceae</taxon>
        <taxon>Penicillium</taxon>
    </lineage>
</organism>
<evidence type="ECO:0000256" key="1">
    <source>
        <dbReference type="SAM" id="Phobius"/>
    </source>
</evidence>
<dbReference type="EMBL" id="LJBN01000119">
    <property type="protein sequence ID" value="OOQ88318.1"/>
    <property type="molecule type" value="Genomic_DNA"/>
</dbReference>